<feature type="compositionally biased region" description="Polar residues" evidence="1">
    <location>
        <begin position="156"/>
        <end position="180"/>
    </location>
</feature>
<evidence type="ECO:0000313" key="3">
    <source>
        <dbReference type="EMBL" id="WAR09140.1"/>
    </source>
</evidence>
<gene>
    <name evidence="3" type="ORF">MAR_019098</name>
</gene>
<proteinExistence type="predicted"/>
<dbReference type="InterPro" id="IPR034857">
    <property type="entry name" value="PB1_TFG"/>
</dbReference>
<dbReference type="CDD" id="cd06401">
    <property type="entry name" value="PB1_TFG"/>
    <property type="match status" value="1"/>
</dbReference>
<feature type="region of interest" description="Disordered" evidence="1">
    <location>
        <begin position="124"/>
        <end position="228"/>
    </location>
</feature>
<feature type="compositionally biased region" description="Polar residues" evidence="1">
    <location>
        <begin position="215"/>
        <end position="228"/>
    </location>
</feature>
<dbReference type="InterPro" id="IPR000270">
    <property type="entry name" value="PB1_dom"/>
</dbReference>
<feature type="compositionally biased region" description="Gly residues" evidence="1">
    <location>
        <begin position="193"/>
        <end position="209"/>
    </location>
</feature>
<evidence type="ECO:0000259" key="2">
    <source>
        <dbReference type="PROSITE" id="PS51745"/>
    </source>
</evidence>
<dbReference type="SMART" id="SM00666">
    <property type="entry name" value="PB1"/>
    <property type="match status" value="1"/>
</dbReference>
<feature type="compositionally biased region" description="Polar residues" evidence="1">
    <location>
        <begin position="371"/>
        <end position="381"/>
    </location>
</feature>
<dbReference type="PANTHER" id="PTHR15335:SF7">
    <property type="entry name" value="PROTEIN TFG"/>
    <property type="match status" value="1"/>
</dbReference>
<dbReference type="InterPro" id="IPR033512">
    <property type="entry name" value="TFG"/>
</dbReference>
<feature type="region of interest" description="Disordered" evidence="1">
    <location>
        <begin position="429"/>
        <end position="449"/>
    </location>
</feature>
<accession>A0ABY7EGL7</accession>
<feature type="domain" description="PB1" evidence="2">
    <location>
        <begin position="11"/>
        <end position="92"/>
    </location>
</feature>
<evidence type="ECO:0000313" key="4">
    <source>
        <dbReference type="Proteomes" id="UP001164746"/>
    </source>
</evidence>
<dbReference type="InterPro" id="IPR053793">
    <property type="entry name" value="PB1-like"/>
</dbReference>
<feature type="region of interest" description="Disordered" evidence="1">
    <location>
        <begin position="283"/>
        <end position="381"/>
    </location>
</feature>
<protein>
    <submittedName>
        <fullName evidence="3">TFG-like protein</fullName>
    </submittedName>
</protein>
<keyword evidence="4" id="KW-1185">Reference proteome</keyword>
<dbReference type="PANTHER" id="PTHR15335">
    <property type="entry name" value="PROTEIN TFG"/>
    <property type="match status" value="1"/>
</dbReference>
<dbReference type="PROSITE" id="PS51745">
    <property type="entry name" value="PB1"/>
    <property type="match status" value="1"/>
</dbReference>
<evidence type="ECO:0000256" key="1">
    <source>
        <dbReference type="SAM" id="MobiDB-lite"/>
    </source>
</evidence>
<dbReference type="SUPFAM" id="SSF54277">
    <property type="entry name" value="CAD &amp; PB1 domains"/>
    <property type="match status" value="1"/>
</dbReference>
<dbReference type="Gene3D" id="3.10.20.90">
    <property type="entry name" value="Phosphatidylinositol 3-kinase Catalytic Subunit, Chain A, domain 1"/>
    <property type="match status" value="1"/>
</dbReference>
<reference evidence="3" key="1">
    <citation type="submission" date="2022-11" db="EMBL/GenBank/DDBJ databases">
        <title>Centuries of genome instability and evolution in soft-shell clam transmissible cancer (bioRxiv).</title>
        <authorList>
            <person name="Hart S.F.M."/>
            <person name="Yonemitsu M.A."/>
            <person name="Giersch R.M."/>
            <person name="Beal B.F."/>
            <person name="Arriagada G."/>
            <person name="Davis B.W."/>
            <person name="Ostrander E.A."/>
            <person name="Goff S.P."/>
            <person name="Metzger M.J."/>
        </authorList>
    </citation>
    <scope>NUCLEOTIDE SEQUENCE</scope>
    <source>
        <strain evidence="3">MELC-2E11</strain>
        <tissue evidence="3">Siphon/mantle</tissue>
    </source>
</reference>
<name>A0ABY7EGL7_MYAAR</name>
<dbReference type="Proteomes" id="UP001164746">
    <property type="component" value="Chromosome 6"/>
</dbReference>
<dbReference type="EMBL" id="CP111017">
    <property type="protein sequence ID" value="WAR09140.1"/>
    <property type="molecule type" value="Genomic_DNA"/>
</dbReference>
<dbReference type="Pfam" id="PF00564">
    <property type="entry name" value="PB1"/>
    <property type="match status" value="1"/>
</dbReference>
<feature type="compositionally biased region" description="Low complexity" evidence="1">
    <location>
        <begin position="288"/>
        <end position="338"/>
    </location>
</feature>
<organism evidence="3 4">
    <name type="scientific">Mya arenaria</name>
    <name type="common">Soft-shell clam</name>
    <dbReference type="NCBI Taxonomy" id="6604"/>
    <lineage>
        <taxon>Eukaryota</taxon>
        <taxon>Metazoa</taxon>
        <taxon>Spiralia</taxon>
        <taxon>Lophotrochozoa</taxon>
        <taxon>Mollusca</taxon>
        <taxon>Bivalvia</taxon>
        <taxon>Autobranchia</taxon>
        <taxon>Heteroconchia</taxon>
        <taxon>Euheterodonta</taxon>
        <taxon>Imparidentia</taxon>
        <taxon>Neoheterodontei</taxon>
        <taxon>Myida</taxon>
        <taxon>Myoidea</taxon>
        <taxon>Myidae</taxon>
        <taxon>Mya</taxon>
    </lineage>
</organism>
<sequence>MSEPGIDLTGKLIIKVALGDDIRRILITNEDITYDELVLMMQRVYRGKLNSSDDIVIKYKDEDNDLITIFDSSDLSFAIQCSRILKITLYVNGKPEPLQSNELKLIKGELRLIRDRCTQLLDKLDSRPQMDLPSSTVEAGPAVKPPKNRVTDSPRRTTPQPSFVPVTSGSKEFDPLSSQRSGDEQSKVMSSFGIGGGEARGAYQQGGSGQKLPPWQQQQPVTPSAYSQGQQQVGCPVVMSDQKYYSYPLRGLTSTAGRDSPQTYKSMQHYHHSLMQAHMYTGHEDRASPSPLSPAQQPTPKSYSGSPAPAGQPQQAGYPGQQASSGQPQAPPQSQQQPQGGGGAFTPIAPPAGSQPQAHPGYPQGAGLATVQASGQGPVSSPFSGQLQVVSQLLVPSPNSSVVVTRPDPCRLPRPHLVQRVPSQVTLMPAKGLGTGEDTPDPRETTPRATSNICTHYYGYMLPPAPKQRRYNDDVQHLHPNFNT</sequence>